<name>A0ACB9RPS3_9MYRT</name>
<dbReference type="Proteomes" id="UP001057402">
    <property type="component" value="Chromosome 3"/>
</dbReference>
<reference evidence="2" key="1">
    <citation type="journal article" date="2023" name="Front. Plant Sci.">
        <title>Chromosomal-level genome assembly of Melastoma candidum provides insights into trichome evolution.</title>
        <authorList>
            <person name="Zhong Y."/>
            <person name="Wu W."/>
            <person name="Sun C."/>
            <person name="Zou P."/>
            <person name="Liu Y."/>
            <person name="Dai S."/>
            <person name="Zhou R."/>
        </authorList>
    </citation>
    <scope>NUCLEOTIDE SEQUENCE [LARGE SCALE GENOMIC DNA]</scope>
</reference>
<dbReference type="EMBL" id="CM042882">
    <property type="protein sequence ID" value="KAI4381136.1"/>
    <property type="molecule type" value="Genomic_DNA"/>
</dbReference>
<organism evidence="1 2">
    <name type="scientific">Melastoma candidum</name>
    <dbReference type="NCBI Taxonomy" id="119954"/>
    <lineage>
        <taxon>Eukaryota</taxon>
        <taxon>Viridiplantae</taxon>
        <taxon>Streptophyta</taxon>
        <taxon>Embryophyta</taxon>
        <taxon>Tracheophyta</taxon>
        <taxon>Spermatophyta</taxon>
        <taxon>Magnoliopsida</taxon>
        <taxon>eudicotyledons</taxon>
        <taxon>Gunneridae</taxon>
        <taxon>Pentapetalae</taxon>
        <taxon>rosids</taxon>
        <taxon>malvids</taxon>
        <taxon>Myrtales</taxon>
        <taxon>Melastomataceae</taxon>
        <taxon>Melastomatoideae</taxon>
        <taxon>Melastomateae</taxon>
        <taxon>Melastoma</taxon>
    </lineage>
</organism>
<evidence type="ECO:0000313" key="2">
    <source>
        <dbReference type="Proteomes" id="UP001057402"/>
    </source>
</evidence>
<comment type="caution">
    <text evidence="1">The sequence shown here is derived from an EMBL/GenBank/DDBJ whole genome shotgun (WGS) entry which is preliminary data.</text>
</comment>
<evidence type="ECO:0000313" key="1">
    <source>
        <dbReference type="EMBL" id="KAI4381136.1"/>
    </source>
</evidence>
<protein>
    <submittedName>
        <fullName evidence="1">Uncharacterized protein</fullName>
    </submittedName>
</protein>
<accession>A0ACB9RPS3</accession>
<keyword evidence="2" id="KW-1185">Reference proteome</keyword>
<sequence length="267" mass="28723">MMAESAEPLPSTSHPAPPPPPPKDSAPVTSSFPSFPNGGCPAFPMPCAGLAPGSTWQNQEHPNGGAGIYAVPVVPSMGPYGIHSTSLIPLTYNVPTRRSPEADARGDALGQAGQQQPQQNPLQQPGPQRQVIVRRVGGATTGRGRGVASQTHSHSQGSDTASKRKRGIFQKELQHMMYGFGDDPNPLPETVALVEDIVVEYVTDFAHKAQDIGSRRGKLSVEDFLYLVRKDAPKLNRCKELLSMQEELKQARKAFDVDEDKLAATLD</sequence>
<gene>
    <name evidence="1" type="ORF">MLD38_007244</name>
</gene>
<proteinExistence type="predicted"/>